<dbReference type="PROSITE" id="PS50106">
    <property type="entry name" value="PDZ"/>
    <property type="match status" value="1"/>
</dbReference>
<dbReference type="GO" id="GO:0006508">
    <property type="term" value="P:proteolysis"/>
    <property type="evidence" value="ECO:0007669"/>
    <property type="project" value="InterPro"/>
</dbReference>
<feature type="transmembrane region" description="Helical" evidence="1">
    <location>
        <begin position="50"/>
        <end position="68"/>
    </location>
</feature>
<keyword evidence="4" id="KW-1185">Reference proteome</keyword>
<dbReference type="GO" id="GO:0004252">
    <property type="term" value="F:serine-type endopeptidase activity"/>
    <property type="evidence" value="ECO:0007669"/>
    <property type="project" value="InterPro"/>
</dbReference>
<organism evidence="3 4">
    <name type="scientific">Paenibacillus soyae</name>
    <dbReference type="NCBI Taxonomy" id="2969249"/>
    <lineage>
        <taxon>Bacteria</taxon>
        <taxon>Bacillati</taxon>
        <taxon>Bacillota</taxon>
        <taxon>Bacilli</taxon>
        <taxon>Bacillales</taxon>
        <taxon>Paenibacillaceae</taxon>
        <taxon>Paenibacillus</taxon>
    </lineage>
</organism>
<dbReference type="Pfam" id="PF05362">
    <property type="entry name" value="Lon_C"/>
    <property type="match status" value="1"/>
</dbReference>
<keyword evidence="1" id="KW-1133">Transmembrane helix</keyword>
<dbReference type="InterPro" id="IPR001478">
    <property type="entry name" value="PDZ"/>
</dbReference>
<dbReference type="SMART" id="SM00228">
    <property type="entry name" value="PDZ"/>
    <property type="match status" value="1"/>
</dbReference>
<evidence type="ECO:0000313" key="3">
    <source>
        <dbReference type="EMBL" id="MCR2806504.1"/>
    </source>
</evidence>
<evidence type="ECO:0000259" key="2">
    <source>
        <dbReference type="PROSITE" id="PS50106"/>
    </source>
</evidence>
<dbReference type="EMBL" id="JANIPJ010000017">
    <property type="protein sequence ID" value="MCR2806504.1"/>
    <property type="molecule type" value="Genomic_DNA"/>
</dbReference>
<dbReference type="AlphaFoldDB" id="A0A9X2MUH7"/>
<sequence>MINQAKAGKRFYYIGFAAAVVSLVVAELIWLPAPARTAGGTQWIEWIDWLYYGLALIPLCWAAGAAWLLRKSESAAGVRVIRAIILALSLLLAAGIVMDAVHMLGLAIACATSVVLLLIADLMLSERRERGGFPWRSASSLAGIGLALCALLVPTGYSVTYPGMTLNLNRYAQVEGGQAVGEINGVLVFDRPAVLADRLFGALLPQYRFYPISEDEPPLSVTYAQVVAMKTDANRVAAAIAMQKAGLGQGVVPDGVRIVAIVKGSPADGRLEAGDIVDELNGKKVQTVEDMIGYMSSVKPGETVVVQVRRGGEALTVQVPTHASEGDESKAVFGVSVQTEAKLDTPRAVAFHEYRAHVGGPSHGAMLTLAILDQLMAGGVTGGLQVAGTGTIEMDGSIGMVGGIPQKAYAVSRTGADVFFVPEEGAEAAAEAAPELNVVAVGHIDEVLAWLSEHGGRGMETREGGNAE</sequence>
<dbReference type="InterPro" id="IPR014721">
    <property type="entry name" value="Ribsml_uS5_D2-typ_fold_subgr"/>
</dbReference>
<dbReference type="SUPFAM" id="SSF54211">
    <property type="entry name" value="Ribosomal protein S5 domain 2-like"/>
    <property type="match status" value="1"/>
</dbReference>
<name>A0A9X2MUH7_9BACL</name>
<dbReference type="SUPFAM" id="SSF50156">
    <property type="entry name" value="PDZ domain-like"/>
    <property type="match status" value="1"/>
</dbReference>
<dbReference type="RefSeq" id="WP_257449997.1">
    <property type="nucleotide sequence ID" value="NZ_JANIPJ010000017.1"/>
</dbReference>
<dbReference type="InterPro" id="IPR020568">
    <property type="entry name" value="Ribosomal_Su5_D2-typ_SF"/>
</dbReference>
<dbReference type="InterPro" id="IPR008269">
    <property type="entry name" value="Lon_proteolytic"/>
</dbReference>
<keyword evidence="1" id="KW-0812">Transmembrane</keyword>
<feature type="transmembrane region" description="Helical" evidence="1">
    <location>
        <begin position="137"/>
        <end position="157"/>
    </location>
</feature>
<dbReference type="InterPro" id="IPR036034">
    <property type="entry name" value="PDZ_sf"/>
</dbReference>
<dbReference type="GO" id="GO:0004176">
    <property type="term" value="F:ATP-dependent peptidase activity"/>
    <property type="evidence" value="ECO:0007669"/>
    <property type="project" value="InterPro"/>
</dbReference>
<dbReference type="Pfam" id="PF13180">
    <property type="entry name" value="PDZ_2"/>
    <property type="match status" value="1"/>
</dbReference>
<feature type="transmembrane region" description="Helical" evidence="1">
    <location>
        <begin position="80"/>
        <end position="98"/>
    </location>
</feature>
<dbReference type="Gene3D" id="3.30.230.10">
    <property type="match status" value="1"/>
</dbReference>
<protein>
    <submittedName>
        <fullName evidence="3">PDZ domain-containing protein</fullName>
    </submittedName>
</protein>
<comment type="caution">
    <text evidence="3">The sequence shown here is derived from an EMBL/GenBank/DDBJ whole genome shotgun (WGS) entry which is preliminary data.</text>
</comment>
<accession>A0A9X2MUH7</accession>
<dbReference type="Proteomes" id="UP001141950">
    <property type="component" value="Unassembled WGS sequence"/>
</dbReference>
<feature type="transmembrane region" description="Helical" evidence="1">
    <location>
        <begin position="12"/>
        <end position="30"/>
    </location>
</feature>
<evidence type="ECO:0000313" key="4">
    <source>
        <dbReference type="Proteomes" id="UP001141950"/>
    </source>
</evidence>
<dbReference type="Gene3D" id="2.30.42.10">
    <property type="match status" value="1"/>
</dbReference>
<proteinExistence type="predicted"/>
<feature type="domain" description="PDZ" evidence="2">
    <location>
        <begin position="237"/>
        <end position="291"/>
    </location>
</feature>
<reference evidence="3" key="1">
    <citation type="submission" date="2022-08" db="EMBL/GenBank/DDBJ databases">
        <title>The genomic sequence of strain Paenibacillus sp. SCIV0701.</title>
        <authorList>
            <person name="Zhao H."/>
        </authorList>
    </citation>
    <scope>NUCLEOTIDE SEQUENCE</scope>
    <source>
        <strain evidence="3">SCIV0701</strain>
    </source>
</reference>
<evidence type="ECO:0000256" key="1">
    <source>
        <dbReference type="SAM" id="Phobius"/>
    </source>
</evidence>
<gene>
    <name evidence="3" type="ORF">NQZ67_21715</name>
</gene>
<keyword evidence="1" id="KW-0472">Membrane</keyword>
<feature type="transmembrane region" description="Helical" evidence="1">
    <location>
        <begin position="104"/>
        <end position="125"/>
    </location>
</feature>